<comment type="caution">
    <text evidence="2">The sequence shown here is derived from an EMBL/GenBank/DDBJ whole genome shotgun (WGS) entry which is preliminary data.</text>
</comment>
<evidence type="ECO:0000313" key="2">
    <source>
        <dbReference type="EMBL" id="MBH9551655.1"/>
    </source>
</evidence>
<organism evidence="2 3">
    <name type="scientific">Inhella gelatinilytica</name>
    <dbReference type="NCBI Taxonomy" id="2795030"/>
    <lineage>
        <taxon>Bacteria</taxon>
        <taxon>Pseudomonadati</taxon>
        <taxon>Pseudomonadota</taxon>
        <taxon>Betaproteobacteria</taxon>
        <taxon>Burkholderiales</taxon>
        <taxon>Sphaerotilaceae</taxon>
        <taxon>Inhella</taxon>
    </lineage>
</organism>
<evidence type="ECO:0000256" key="1">
    <source>
        <dbReference type="SAM" id="SignalP"/>
    </source>
</evidence>
<dbReference type="InterPro" id="IPR047111">
    <property type="entry name" value="YbaP-like"/>
</dbReference>
<protein>
    <submittedName>
        <fullName evidence="2">TraB/GumN family protein</fullName>
    </submittedName>
</protein>
<dbReference type="PANTHER" id="PTHR40590">
    <property type="entry name" value="CYTOPLASMIC PROTEIN-RELATED"/>
    <property type="match status" value="1"/>
</dbReference>
<name>A0A931IVA5_9BURK</name>
<dbReference type="AlphaFoldDB" id="A0A931IVA5"/>
<dbReference type="Proteomes" id="UP000620139">
    <property type="component" value="Unassembled WGS sequence"/>
</dbReference>
<evidence type="ECO:0000313" key="3">
    <source>
        <dbReference type="Proteomes" id="UP000620139"/>
    </source>
</evidence>
<dbReference type="Pfam" id="PF01963">
    <property type="entry name" value="TraB_PrgY_gumN"/>
    <property type="match status" value="1"/>
</dbReference>
<accession>A0A931IVA5</accession>
<dbReference type="InterPro" id="IPR002816">
    <property type="entry name" value="TraB/PrgY/GumN_fam"/>
</dbReference>
<reference evidence="2" key="1">
    <citation type="submission" date="2020-12" db="EMBL/GenBank/DDBJ databases">
        <title>The genome sequence of Inhella sp. 4Y17.</title>
        <authorList>
            <person name="Liu Y."/>
        </authorList>
    </citation>
    <scope>NUCLEOTIDE SEQUENCE</scope>
    <source>
        <strain evidence="2">4Y10</strain>
    </source>
</reference>
<proteinExistence type="predicted"/>
<feature type="signal peptide" evidence="1">
    <location>
        <begin position="1"/>
        <end position="21"/>
    </location>
</feature>
<dbReference type="PANTHER" id="PTHR40590:SF1">
    <property type="entry name" value="CYTOPLASMIC PROTEIN"/>
    <property type="match status" value="1"/>
</dbReference>
<keyword evidence="1" id="KW-0732">Signal</keyword>
<dbReference type="CDD" id="cd14789">
    <property type="entry name" value="Tiki"/>
    <property type="match status" value="1"/>
</dbReference>
<gene>
    <name evidence="2" type="ORF">I7X43_02230</name>
</gene>
<keyword evidence="3" id="KW-1185">Reference proteome</keyword>
<feature type="chain" id="PRO_5037588041" evidence="1">
    <location>
        <begin position="22"/>
        <end position="312"/>
    </location>
</feature>
<dbReference type="RefSeq" id="WP_198099258.1">
    <property type="nucleotide sequence ID" value="NZ_JAEDAL010000001.1"/>
</dbReference>
<sequence>MKRMQWILPVVLLGWTLSGRAADNCPPVAAPPTAEQVQQGQAQAKDRGALWRLRKDGRTAYLYGTAHVGQLAWVFPGPKLVQALRESDGVAVEVDVTDPTAQAEVRRANAEATPLKLSSEEQARLDRQADAACVPRGAFAAFHPVMQAFQYVALSGRWVGLDPAYGQELMLIGAARALGRPVMSLESIALQLGLLLPKDADKSRRLLHMSLESLEKGEANKTLARLGQAWERGDLATLENMEALCQCQPTAEEKAFHTELNDGRNPHLAQRMAEAHGQGKSWLFAVGFLHMTGPKALPKLLEQQGFSVERVY</sequence>
<dbReference type="EMBL" id="JAEDAL010000001">
    <property type="protein sequence ID" value="MBH9551655.1"/>
    <property type="molecule type" value="Genomic_DNA"/>
</dbReference>